<dbReference type="GO" id="GO:0003700">
    <property type="term" value="F:DNA-binding transcription factor activity"/>
    <property type="evidence" value="ECO:0007669"/>
    <property type="project" value="InterPro"/>
</dbReference>
<dbReference type="Proteomes" id="UP000191112">
    <property type="component" value="Unassembled WGS sequence"/>
</dbReference>
<keyword evidence="1" id="KW-0805">Transcription regulation</keyword>
<evidence type="ECO:0000313" key="6">
    <source>
        <dbReference type="Proteomes" id="UP000191112"/>
    </source>
</evidence>
<dbReference type="InterPro" id="IPR018060">
    <property type="entry name" value="HTH_AraC"/>
</dbReference>
<dbReference type="SMART" id="SM00342">
    <property type="entry name" value="HTH_ARAC"/>
    <property type="match status" value="1"/>
</dbReference>
<organism evidence="5 6">
    <name type="scientific">Soonwooa buanensis</name>
    <dbReference type="NCBI Taxonomy" id="619805"/>
    <lineage>
        <taxon>Bacteria</taxon>
        <taxon>Pseudomonadati</taxon>
        <taxon>Bacteroidota</taxon>
        <taxon>Flavobacteriia</taxon>
        <taxon>Flavobacteriales</taxon>
        <taxon>Weeksellaceae</taxon>
        <taxon>Chryseobacterium group</taxon>
        <taxon>Soonwooa</taxon>
    </lineage>
</organism>
<reference evidence="5 6" key="1">
    <citation type="submission" date="2017-02" db="EMBL/GenBank/DDBJ databases">
        <authorList>
            <person name="Peterson S.W."/>
        </authorList>
    </citation>
    <scope>NUCLEOTIDE SEQUENCE [LARGE SCALE GENOMIC DNA]</scope>
    <source>
        <strain evidence="5 6">DSM 22323</strain>
    </source>
</reference>
<keyword evidence="6" id="KW-1185">Reference proteome</keyword>
<dbReference type="PROSITE" id="PS00041">
    <property type="entry name" value="HTH_ARAC_FAMILY_1"/>
    <property type="match status" value="1"/>
</dbReference>
<protein>
    <submittedName>
        <fullName evidence="5">Helix-turn-helix domain-containing protein</fullName>
    </submittedName>
</protein>
<dbReference type="OrthoDB" id="1266582at2"/>
<keyword evidence="2" id="KW-0238">DNA-binding</keyword>
<dbReference type="InterPro" id="IPR011051">
    <property type="entry name" value="RmlC_Cupin_sf"/>
</dbReference>
<dbReference type="Gene3D" id="2.60.120.10">
    <property type="entry name" value="Jelly Rolls"/>
    <property type="match status" value="1"/>
</dbReference>
<dbReference type="RefSeq" id="WP_079665857.1">
    <property type="nucleotide sequence ID" value="NZ_FUYZ01000001.1"/>
</dbReference>
<dbReference type="AlphaFoldDB" id="A0A1T5D3W7"/>
<evidence type="ECO:0000256" key="3">
    <source>
        <dbReference type="ARBA" id="ARBA00023163"/>
    </source>
</evidence>
<dbReference type="InterPro" id="IPR014710">
    <property type="entry name" value="RmlC-like_jellyroll"/>
</dbReference>
<dbReference type="Pfam" id="PF12833">
    <property type="entry name" value="HTH_18"/>
    <property type="match status" value="1"/>
</dbReference>
<dbReference type="STRING" id="619805.SAMN05660477_00593"/>
<dbReference type="PROSITE" id="PS01124">
    <property type="entry name" value="HTH_ARAC_FAMILY_2"/>
    <property type="match status" value="1"/>
</dbReference>
<dbReference type="PANTHER" id="PTHR11019:SF199">
    <property type="entry name" value="HTH-TYPE TRANSCRIPTIONAL REGULATOR NIMR"/>
    <property type="match status" value="1"/>
</dbReference>
<feature type="domain" description="HTH araC/xylS-type" evidence="4">
    <location>
        <begin position="164"/>
        <end position="262"/>
    </location>
</feature>
<evidence type="ECO:0000256" key="2">
    <source>
        <dbReference type="ARBA" id="ARBA00023125"/>
    </source>
</evidence>
<dbReference type="InterPro" id="IPR020449">
    <property type="entry name" value="Tscrpt_reg_AraC-type_HTH"/>
</dbReference>
<dbReference type="EMBL" id="FUYZ01000001">
    <property type="protein sequence ID" value="SKB66385.1"/>
    <property type="molecule type" value="Genomic_DNA"/>
</dbReference>
<dbReference type="PANTHER" id="PTHR11019">
    <property type="entry name" value="HTH-TYPE TRANSCRIPTIONAL REGULATOR NIMR"/>
    <property type="match status" value="1"/>
</dbReference>
<sequence length="266" mass="31279">MGKSHYDELEEADASFYVYHLLTGNVETKKHSHHSAQLIYAEGGIIHIFTEEKHWYLPARCFMWIPAGIPHYILSFSSKVSLFNFYFKPEKEEDDFFSEVNIYSVSHLLREMILFTKNWNGKITEIDQQKFYFLKAMKYILPTGRERKLAFPVQHPFPKDEMLLKIAKFLNTNLDKNLGLEEVAKNFGVSSRTLSRKFKEQLGMNYVRFLRALRITKSLELMGEEKYNMYEIAMLVGYNSLSSFSNIFKRVTGISPTDYQQRLKSK</sequence>
<dbReference type="PRINTS" id="PR00032">
    <property type="entry name" value="HTHARAC"/>
</dbReference>
<gene>
    <name evidence="5" type="ORF">SAMN05660477_00593</name>
</gene>
<dbReference type="Gene3D" id="1.10.10.60">
    <property type="entry name" value="Homeodomain-like"/>
    <property type="match status" value="2"/>
</dbReference>
<dbReference type="InterPro" id="IPR018062">
    <property type="entry name" value="HTH_AraC-typ_CS"/>
</dbReference>
<name>A0A1T5D3W7_9FLAO</name>
<keyword evidence="3" id="KW-0804">Transcription</keyword>
<dbReference type="SUPFAM" id="SSF46689">
    <property type="entry name" value="Homeodomain-like"/>
    <property type="match status" value="2"/>
</dbReference>
<dbReference type="SUPFAM" id="SSF51182">
    <property type="entry name" value="RmlC-like cupins"/>
    <property type="match status" value="1"/>
</dbReference>
<dbReference type="InterPro" id="IPR009057">
    <property type="entry name" value="Homeodomain-like_sf"/>
</dbReference>
<accession>A0A1T5D3W7</accession>
<evidence type="ECO:0000256" key="1">
    <source>
        <dbReference type="ARBA" id="ARBA00023015"/>
    </source>
</evidence>
<evidence type="ECO:0000259" key="4">
    <source>
        <dbReference type="PROSITE" id="PS01124"/>
    </source>
</evidence>
<dbReference type="GO" id="GO:0043565">
    <property type="term" value="F:sequence-specific DNA binding"/>
    <property type="evidence" value="ECO:0007669"/>
    <property type="project" value="InterPro"/>
</dbReference>
<evidence type="ECO:0000313" key="5">
    <source>
        <dbReference type="EMBL" id="SKB66385.1"/>
    </source>
</evidence>
<proteinExistence type="predicted"/>